<reference evidence="1" key="2">
    <citation type="submission" date="2025-08" db="UniProtKB">
        <authorList>
            <consortium name="Ensembl"/>
        </authorList>
    </citation>
    <scope>IDENTIFICATION</scope>
</reference>
<proteinExistence type="predicted"/>
<gene>
    <name evidence="1" type="primary">NKPD1</name>
</gene>
<name>A0AC11DWQ3_SHEEP</name>
<reference evidence="1" key="3">
    <citation type="submission" date="2025-09" db="UniProtKB">
        <authorList>
            <consortium name="Ensembl"/>
        </authorList>
    </citation>
    <scope>IDENTIFICATION</scope>
</reference>
<accession>A0AC11DWQ3</accession>
<reference evidence="1" key="1">
    <citation type="submission" date="2020-11" db="EMBL/GenBank/DDBJ databases">
        <authorList>
            <person name="Davenport K.M."/>
            <person name="Bickhart D.M."/>
            <person name="Smith T.P.L."/>
            <person name="Murdoch B.M."/>
            <person name="Rosen B.D."/>
        </authorList>
    </citation>
    <scope>NUCLEOTIDE SEQUENCE [LARGE SCALE GENOMIC DNA]</scope>
    <source>
        <strain evidence="1">OAR_USU_Benz2616</strain>
    </source>
</reference>
<protein>
    <submittedName>
        <fullName evidence="1">NTPase KAP family P-loop domain containing 1</fullName>
    </submittedName>
</protein>
<organism evidence="1">
    <name type="scientific">Ovis aries</name>
    <name type="common">Sheep</name>
    <dbReference type="NCBI Taxonomy" id="9940"/>
    <lineage>
        <taxon>Eukaryota</taxon>
        <taxon>Metazoa</taxon>
        <taxon>Chordata</taxon>
        <taxon>Craniata</taxon>
        <taxon>Vertebrata</taxon>
        <taxon>Euteleostomi</taxon>
        <taxon>Mammalia</taxon>
        <taxon>Eutheria</taxon>
        <taxon>Laurasiatheria</taxon>
        <taxon>Artiodactyla</taxon>
        <taxon>Ruminantia</taxon>
        <taxon>Pecora</taxon>
        <taxon>Bovidae</taxon>
        <taxon>Caprinae</taxon>
        <taxon>Ovis</taxon>
    </lineage>
</organism>
<evidence type="ECO:0000313" key="1">
    <source>
        <dbReference type="Ensembl" id="ENSOARP00020051834.1"/>
    </source>
</evidence>
<sequence length="825" mass="90675">MPVHSAVRKPGSERGSHLAWEELAPEAGIAPSLGLDSRLPSCPPAAEVPRPADPVAGPSLGGTEACRLRALPGAPPVLESGAQQTGTGRACWGQGGDGAGKPVRRLGSQIPGSVVGPALTLSDGGAGAEPGRSWRCKAAIRPPATMHQHCTVHFAKGALPPRIATERYFLDPELGHRKDILTEDDVYCSCLAKTLCHVPVPVTVGFYAPFGCRLHMMLDKITALMQQEAAQRETEELERVQWRPRPVRGWAFPKLLWYLVFLQPIITEVHLRRKNVKFLFIRFSAWQYAGTDKLWAGLVTTLCEGIRHQYGALPFSVYSVLGTKAATTPGFHQREWQCRHRVCLALLALLAVLSLGVGLLYLSVGARSLSHRASNSSLLRVFGGAATTLSGSGLLMAVYSVGKHLFVSQRKKIERLVSREKFGSQLGFMCEVKKEVELLTDFLCFLEIYQRRRLRVVLEVTGLDTCYPERVVGVLNAINTLLSDSHAPFIFILVVDPSILAACLESAGSMKGTADNGYLFLNRTVTLPFSVPIMGRRTKLQFLQDAVQSRDDLLYREITRKLRPPGGAGARGCEGAHLLEVQTQGRGEREQSRIDAEAARRIREALFCLHDERDCLYEYVPDNVVSMRRIVNTVPITVRLLQQQQGDFGGPSPRQAVAWVVLANQWPCRLSWALQCLEDRQQAGGAPEARSRLWDVFSDHSRELHTMTKPLQNVLDLDGDPELFERFLGADFPFTVAEAQSLLRCTVNLDHSIRRRMGLIRAVSALKPPSPPKSPARDTPHAANGANHAPRVAQAGHPAGHTPVHASEAHQPRDWAQGGKPRPMA</sequence>
<dbReference type="Ensembl" id="ENSOART00020073495.1">
    <property type="protein sequence ID" value="ENSOARP00020051834.1"/>
    <property type="gene ID" value="ENSOARG00020006130.2"/>
</dbReference>